<dbReference type="PANTHER" id="PTHR34815:SF2">
    <property type="entry name" value="N-ACETYLTRANSFERASE DOMAIN-CONTAINING PROTEIN"/>
    <property type="match status" value="1"/>
</dbReference>
<dbReference type="InterPro" id="IPR016181">
    <property type="entry name" value="Acyl_CoA_acyltransferase"/>
</dbReference>
<evidence type="ECO:0000259" key="1">
    <source>
        <dbReference type="Pfam" id="PF22998"/>
    </source>
</evidence>
<name>A0AAN7Y6K4_9EURO</name>
<dbReference type="Pfam" id="PF13527">
    <property type="entry name" value="Acetyltransf_9"/>
    <property type="match status" value="1"/>
</dbReference>
<evidence type="ECO:0000313" key="3">
    <source>
        <dbReference type="Proteomes" id="UP001309876"/>
    </source>
</evidence>
<accession>A0AAN7Y6K4</accession>
<protein>
    <recommendedName>
        <fullName evidence="1">LYC1 C-terminal domain-containing protein</fullName>
    </recommendedName>
</protein>
<keyword evidence="3" id="KW-1185">Reference proteome</keyword>
<evidence type="ECO:0000313" key="2">
    <source>
        <dbReference type="EMBL" id="KAK5085436.1"/>
    </source>
</evidence>
<reference evidence="2 3" key="1">
    <citation type="submission" date="2023-08" db="EMBL/GenBank/DDBJ databases">
        <title>Black Yeasts Isolated from many extreme environments.</title>
        <authorList>
            <person name="Coleine C."/>
            <person name="Stajich J.E."/>
            <person name="Selbmann L."/>
        </authorList>
    </citation>
    <scope>NUCLEOTIDE SEQUENCE [LARGE SCALE GENOMIC DNA]</scope>
    <source>
        <strain evidence="2 3">CCFEE 5910</strain>
    </source>
</reference>
<dbReference type="Gene3D" id="3.40.630.30">
    <property type="match status" value="1"/>
</dbReference>
<sequence length="404" mass="45550">MPAAKEQNRQLTTEKQPALDLASLPPIDSLVLDSCSEIEWEQTCRLNAAEWKGFLSYSDYLNRERILANTEITREGGGTAWILTCDKLPRAPDGSRAILASCETNRKNAYVAKDGKLEKVVAHGIGSVYTRSEYRGKGYAAKMLQEIGRKLNSYQQVKNNKGHFSVLYSDIGPKFYARHGWNPFASTHICLQAIDNQGEYYQRLAEITPRRETKDLTIDDVHSLAPSWAAHLESQLINLSATNPSKAYVAFKPEPAQFEWHFMREEFLAENLGNNKPVVKGAIDTKTGTAVVWARTYGSDSAQWHLSVLYTHIPTDADLAQDELRTALSTLMLRAQWEAKQWNMAAGVEIWDPKELVVAAAQTIAHGQDVKIILRDQEHICSLRWNGPETDEVVWVANERFAWC</sequence>
<dbReference type="Pfam" id="PF22998">
    <property type="entry name" value="GNAT_LYC1-like"/>
    <property type="match status" value="1"/>
</dbReference>
<feature type="domain" description="LYC1 C-terminal" evidence="1">
    <location>
        <begin position="210"/>
        <end position="404"/>
    </location>
</feature>
<dbReference type="CDD" id="cd04301">
    <property type="entry name" value="NAT_SF"/>
    <property type="match status" value="1"/>
</dbReference>
<dbReference type="SUPFAM" id="SSF55729">
    <property type="entry name" value="Acyl-CoA N-acyltransferases (Nat)"/>
    <property type="match status" value="1"/>
</dbReference>
<dbReference type="InterPro" id="IPR053013">
    <property type="entry name" value="LAT"/>
</dbReference>
<dbReference type="Proteomes" id="UP001309876">
    <property type="component" value="Unassembled WGS sequence"/>
</dbReference>
<organism evidence="2 3">
    <name type="scientific">Lithohypha guttulata</name>
    <dbReference type="NCBI Taxonomy" id="1690604"/>
    <lineage>
        <taxon>Eukaryota</taxon>
        <taxon>Fungi</taxon>
        <taxon>Dikarya</taxon>
        <taxon>Ascomycota</taxon>
        <taxon>Pezizomycotina</taxon>
        <taxon>Eurotiomycetes</taxon>
        <taxon>Chaetothyriomycetidae</taxon>
        <taxon>Chaetothyriales</taxon>
        <taxon>Trichomeriaceae</taxon>
        <taxon>Lithohypha</taxon>
    </lineage>
</organism>
<comment type="caution">
    <text evidence="2">The sequence shown here is derived from an EMBL/GenBank/DDBJ whole genome shotgun (WGS) entry which is preliminary data.</text>
</comment>
<dbReference type="AlphaFoldDB" id="A0AAN7Y6K4"/>
<dbReference type="InterPro" id="IPR055100">
    <property type="entry name" value="GNAT_LYC1-like"/>
</dbReference>
<gene>
    <name evidence="2" type="ORF">LTR05_004721</name>
</gene>
<proteinExistence type="predicted"/>
<dbReference type="PANTHER" id="PTHR34815">
    <property type="entry name" value="LYSINE ACETYLTRANSFERASE"/>
    <property type="match status" value="1"/>
</dbReference>
<dbReference type="EMBL" id="JAVRRJ010000004">
    <property type="protein sequence ID" value="KAK5085436.1"/>
    <property type="molecule type" value="Genomic_DNA"/>
</dbReference>